<dbReference type="RefSeq" id="WP_183187958.1">
    <property type="nucleotide sequence ID" value="NZ_JACICD010000001.1"/>
</dbReference>
<dbReference type="Proteomes" id="UP000533469">
    <property type="component" value="Unassembled WGS sequence"/>
</dbReference>
<sequence>MKRSLRIIVAVTALAAGAPLGAEPAGAYEFTGTFQGGDCKAMAASIPAANLWYGHFTGQRDAFGGIYRYEWRTAVGCFKTEDACENWLYQWRSEYSLNYRMDFCVKGYVPRKYDILG</sequence>
<evidence type="ECO:0000313" key="2">
    <source>
        <dbReference type="EMBL" id="MBB3769767.1"/>
    </source>
</evidence>
<keyword evidence="3" id="KW-1185">Reference proteome</keyword>
<proteinExistence type="predicted"/>
<dbReference type="AlphaFoldDB" id="A0A839Z8I2"/>
<comment type="caution">
    <text evidence="2">The sequence shown here is derived from an EMBL/GenBank/DDBJ whole genome shotgun (WGS) entry which is preliminary data.</text>
</comment>
<gene>
    <name evidence="2" type="ORF">FHS55_000353</name>
</gene>
<protein>
    <submittedName>
        <fullName evidence="2">Uncharacterized protein</fullName>
    </submittedName>
</protein>
<evidence type="ECO:0000256" key="1">
    <source>
        <dbReference type="SAM" id="SignalP"/>
    </source>
</evidence>
<evidence type="ECO:0000313" key="3">
    <source>
        <dbReference type="Proteomes" id="UP000533469"/>
    </source>
</evidence>
<feature type="signal peptide" evidence="1">
    <location>
        <begin position="1"/>
        <end position="27"/>
    </location>
</feature>
<accession>A0A839Z8I2</accession>
<dbReference type="EMBL" id="JACICD010000001">
    <property type="protein sequence ID" value="MBB3769767.1"/>
    <property type="molecule type" value="Genomic_DNA"/>
</dbReference>
<name>A0A839Z8I2_9HYPH</name>
<reference evidence="2 3" key="1">
    <citation type="submission" date="2020-08" db="EMBL/GenBank/DDBJ databases">
        <title>Genomic Encyclopedia of Type Strains, Phase IV (KMG-IV): sequencing the most valuable type-strain genomes for metagenomic binning, comparative biology and taxonomic classification.</title>
        <authorList>
            <person name="Goeker M."/>
        </authorList>
    </citation>
    <scope>NUCLEOTIDE SEQUENCE [LARGE SCALE GENOMIC DNA]</scope>
    <source>
        <strain evidence="2 3">DSM 5895</strain>
    </source>
</reference>
<keyword evidence="1" id="KW-0732">Signal</keyword>
<feature type="chain" id="PRO_5032695756" evidence="1">
    <location>
        <begin position="28"/>
        <end position="117"/>
    </location>
</feature>
<organism evidence="2 3">
    <name type="scientific">Ancylobacter tetraedralis</name>
    <dbReference type="NCBI Taxonomy" id="217068"/>
    <lineage>
        <taxon>Bacteria</taxon>
        <taxon>Pseudomonadati</taxon>
        <taxon>Pseudomonadota</taxon>
        <taxon>Alphaproteobacteria</taxon>
        <taxon>Hyphomicrobiales</taxon>
        <taxon>Xanthobacteraceae</taxon>
        <taxon>Ancylobacter</taxon>
    </lineage>
</organism>